<dbReference type="CDD" id="cd17768">
    <property type="entry name" value="adenosylhopane_nucleosidase_HpnG-like"/>
    <property type="match status" value="1"/>
</dbReference>
<dbReference type="Pfam" id="PF01048">
    <property type="entry name" value="PNP_UDP_1"/>
    <property type="match status" value="1"/>
</dbReference>
<dbReference type="GO" id="GO:0008930">
    <property type="term" value="F:methylthioadenosine nucleosidase activity"/>
    <property type="evidence" value="ECO:0007669"/>
    <property type="project" value="TreeGrafter"/>
</dbReference>
<dbReference type="PANTHER" id="PTHR46832">
    <property type="entry name" value="5'-METHYLTHIOADENOSINE/S-ADENOSYLHOMOCYSTEINE NUCLEOSIDASE"/>
    <property type="match status" value="1"/>
</dbReference>
<protein>
    <submittedName>
        <fullName evidence="2">Hopanoid-associated phosphorylase</fullName>
    </submittedName>
</protein>
<dbReference type="GO" id="GO:0019284">
    <property type="term" value="P:L-methionine salvage from S-adenosylmethionine"/>
    <property type="evidence" value="ECO:0007669"/>
    <property type="project" value="TreeGrafter"/>
</dbReference>
<dbReference type="GO" id="GO:0009116">
    <property type="term" value="P:nucleoside metabolic process"/>
    <property type="evidence" value="ECO:0007669"/>
    <property type="project" value="InterPro"/>
</dbReference>
<evidence type="ECO:0000313" key="2">
    <source>
        <dbReference type="EMBL" id="VFJ70326.1"/>
    </source>
</evidence>
<organism evidence="2">
    <name type="scientific">Candidatus Kentrum sp. FW</name>
    <dbReference type="NCBI Taxonomy" id="2126338"/>
    <lineage>
        <taxon>Bacteria</taxon>
        <taxon>Pseudomonadati</taxon>
        <taxon>Pseudomonadota</taxon>
        <taxon>Gammaproteobacteria</taxon>
        <taxon>Candidatus Kentrum</taxon>
    </lineage>
</organism>
<dbReference type="InterPro" id="IPR035994">
    <property type="entry name" value="Nucleoside_phosphorylase_sf"/>
</dbReference>
<dbReference type="EMBL" id="CAADFE010000022">
    <property type="protein sequence ID" value="VFJ70326.1"/>
    <property type="molecule type" value="Genomic_DNA"/>
</dbReference>
<proteinExistence type="predicted"/>
<dbReference type="SUPFAM" id="SSF53167">
    <property type="entry name" value="Purine and uridine phosphorylases"/>
    <property type="match status" value="1"/>
</dbReference>
<dbReference type="PANTHER" id="PTHR46832:SF1">
    <property type="entry name" value="5'-METHYLTHIOADENOSINE_S-ADENOSYLHOMOCYSTEINE NUCLEOSIDASE"/>
    <property type="match status" value="1"/>
</dbReference>
<dbReference type="InterPro" id="IPR000845">
    <property type="entry name" value="Nucleoside_phosphorylase_d"/>
</dbReference>
<feature type="domain" description="Nucleoside phosphorylase" evidence="1">
    <location>
        <begin position="8"/>
        <end position="178"/>
    </location>
</feature>
<dbReference type="AlphaFoldDB" id="A0A450TQH4"/>
<sequence>MKLGIIAALPLEVECFTDAGIEPGSHGMLSENSCIYYSGIGPKNAARAARSLIDSNMDALVSWGIAGALDPALVAGDILLPMSVIDYIDSRQYPVNRHWHTILENRLKNKLAHKKNYSRQSIISTRDVQGDPDQKIKLHRSTGAIAVDMESAAIAAVASEEKKPFIIIRVISDTTAMQLPKSAIRATDTYGRTSLSELSVGLLKNPAELFHYPVLIRSLARARKSLEEIVRRCGTDLCIHEVL</sequence>
<evidence type="ECO:0000259" key="1">
    <source>
        <dbReference type="Pfam" id="PF01048"/>
    </source>
</evidence>
<dbReference type="GO" id="GO:0008782">
    <property type="term" value="F:adenosylhomocysteine nucleosidase activity"/>
    <property type="evidence" value="ECO:0007669"/>
    <property type="project" value="TreeGrafter"/>
</dbReference>
<accession>A0A450TQH4</accession>
<name>A0A450TQH4_9GAMM</name>
<dbReference type="GO" id="GO:0005829">
    <property type="term" value="C:cytosol"/>
    <property type="evidence" value="ECO:0007669"/>
    <property type="project" value="TreeGrafter"/>
</dbReference>
<gene>
    <name evidence="2" type="ORF">BECKFW1821C_GA0114237_102237</name>
</gene>
<dbReference type="Gene3D" id="3.40.50.1580">
    <property type="entry name" value="Nucleoside phosphorylase domain"/>
    <property type="match status" value="1"/>
</dbReference>
<reference evidence="2" key="1">
    <citation type="submission" date="2019-02" db="EMBL/GenBank/DDBJ databases">
        <authorList>
            <person name="Gruber-Vodicka R. H."/>
            <person name="Seah K. B. B."/>
        </authorList>
    </citation>
    <scope>NUCLEOTIDE SEQUENCE</scope>
    <source>
        <strain evidence="2">BECK_BZ131</strain>
    </source>
</reference>